<gene>
    <name evidence="2" type="ORF">G6L72_22945</name>
</gene>
<keyword evidence="3" id="KW-1185">Reference proteome</keyword>
<evidence type="ECO:0000259" key="1">
    <source>
        <dbReference type="Pfam" id="PF19994"/>
    </source>
</evidence>
<accession>A0ABX2JAH1</accession>
<reference evidence="2 3" key="1">
    <citation type="journal article" date="2020" name="Science">
        <title>Unexpected conservation and global transmission of agrobacterial virulence plasmids.</title>
        <authorList>
            <person name="Weisberg A.J."/>
            <person name="Davis E.W. 2nd"/>
            <person name="Tabima J."/>
            <person name="Belcher M.S."/>
            <person name="Miller M."/>
            <person name="Kuo C.H."/>
            <person name="Loper J.E."/>
            <person name="Grunwald N.J."/>
            <person name="Putnam M.L."/>
            <person name="Chang J.H."/>
        </authorList>
    </citation>
    <scope>NUCLEOTIDE SEQUENCE [LARGE SCALE GENOMIC DNA]</scope>
    <source>
        <strain evidence="2 3">A19/93</strain>
    </source>
</reference>
<evidence type="ECO:0000313" key="3">
    <source>
        <dbReference type="Proteomes" id="UP000822331"/>
    </source>
</evidence>
<dbReference type="RefSeq" id="WP_174003540.1">
    <property type="nucleotide sequence ID" value="NZ_JAAMCN010000019.1"/>
</dbReference>
<proteinExistence type="predicted"/>
<dbReference type="InterPro" id="IPR045523">
    <property type="entry name" value="GASH"/>
</dbReference>
<evidence type="ECO:0000313" key="2">
    <source>
        <dbReference type="EMBL" id="NTF39562.1"/>
    </source>
</evidence>
<comment type="caution">
    <text evidence="2">The sequence shown here is derived from an EMBL/GenBank/DDBJ whole genome shotgun (WGS) entry which is preliminary data.</text>
</comment>
<dbReference type="Pfam" id="PF19994">
    <property type="entry name" value="GASH"/>
    <property type="match status" value="1"/>
</dbReference>
<sequence>MSSMAEYARILGTGVDDDWVVKRKKAAARVVDWYRGLSTLDALEAASALSSAIVGTFLLPSQLASRGEATIQEYAPSFLRDGESGDLEILVVMLAAATDFVAEVSYASGWNAQDALAAGLWSALWFQTPLTEAKLEKLRTDLLKASRDHVLAVADSSRTRRVIPQVGPVNIGQDSPAGQKVNTAFAKAVQPLLEALVENAALDREELDFAWWLLSDRSDTLDKPFGQFENGPRAVVTGFEAALRLRKLPADAHRHMVQRNINNGEEMSLSELLSALGDDQGKIAAAVQSPLHHLASVFPLLAAIQTGSGPESVGDQKFGAREWAAKSLLESAIYHLQFSSEKTL</sequence>
<name>A0ABX2JAH1_9HYPH</name>
<dbReference type="EMBL" id="JAAMCP010000015">
    <property type="protein sequence ID" value="NTF39562.1"/>
    <property type="molecule type" value="Genomic_DNA"/>
</dbReference>
<dbReference type="Proteomes" id="UP000822331">
    <property type="component" value="Unassembled WGS sequence"/>
</dbReference>
<protein>
    <recommendedName>
        <fullName evidence="1">GTPase-associated system helical domain-containing protein</fullName>
    </recommendedName>
</protein>
<feature type="domain" description="GTPase-associated system helical" evidence="1">
    <location>
        <begin position="176"/>
        <end position="333"/>
    </location>
</feature>
<organism evidence="2 3">
    <name type="scientific">Agrobacterium rubi</name>
    <dbReference type="NCBI Taxonomy" id="28099"/>
    <lineage>
        <taxon>Bacteria</taxon>
        <taxon>Pseudomonadati</taxon>
        <taxon>Pseudomonadota</taxon>
        <taxon>Alphaproteobacteria</taxon>
        <taxon>Hyphomicrobiales</taxon>
        <taxon>Rhizobiaceae</taxon>
        <taxon>Rhizobium/Agrobacterium group</taxon>
        <taxon>Agrobacterium</taxon>
    </lineage>
</organism>